<accession>A0A8J3Y7Q5</accession>
<dbReference type="Proteomes" id="UP000652013">
    <property type="component" value="Unassembled WGS sequence"/>
</dbReference>
<proteinExistence type="predicted"/>
<reference evidence="2" key="1">
    <citation type="submission" date="2021-01" db="EMBL/GenBank/DDBJ databases">
        <title>Whole genome shotgun sequence of Spirilliplanes yamanashiensis NBRC 15828.</title>
        <authorList>
            <person name="Komaki H."/>
            <person name="Tamura T."/>
        </authorList>
    </citation>
    <scope>NUCLEOTIDE SEQUENCE</scope>
    <source>
        <strain evidence="2">NBRC 15828</strain>
    </source>
</reference>
<evidence type="ECO:0000256" key="1">
    <source>
        <dbReference type="SAM" id="MobiDB-lite"/>
    </source>
</evidence>
<keyword evidence="3" id="KW-1185">Reference proteome</keyword>
<comment type="caution">
    <text evidence="2">The sequence shown here is derived from an EMBL/GenBank/DDBJ whole genome shotgun (WGS) entry which is preliminary data.</text>
</comment>
<dbReference type="EMBL" id="BOOY01000020">
    <property type="protein sequence ID" value="GIJ03466.1"/>
    <property type="molecule type" value="Genomic_DNA"/>
</dbReference>
<name>A0A8J3Y7Q5_9ACTN</name>
<dbReference type="AlphaFoldDB" id="A0A8J3Y7Q5"/>
<dbReference type="RefSeq" id="WP_203938737.1">
    <property type="nucleotide sequence ID" value="NZ_BAAAGJ010000005.1"/>
</dbReference>
<feature type="region of interest" description="Disordered" evidence="1">
    <location>
        <begin position="88"/>
        <end position="111"/>
    </location>
</feature>
<organism evidence="2 3">
    <name type="scientific">Spirilliplanes yamanashiensis</name>
    <dbReference type="NCBI Taxonomy" id="42233"/>
    <lineage>
        <taxon>Bacteria</taxon>
        <taxon>Bacillati</taxon>
        <taxon>Actinomycetota</taxon>
        <taxon>Actinomycetes</taxon>
        <taxon>Micromonosporales</taxon>
        <taxon>Micromonosporaceae</taxon>
        <taxon>Spirilliplanes</taxon>
    </lineage>
</organism>
<evidence type="ECO:0000313" key="2">
    <source>
        <dbReference type="EMBL" id="GIJ03466.1"/>
    </source>
</evidence>
<protein>
    <submittedName>
        <fullName evidence="2">Uncharacterized protein</fullName>
    </submittedName>
</protein>
<sequence length="111" mass="11614">MRTAFAHDAVLSFAADGDEREPGAVVTAALCGRVEHEPPCPLAAHHTAAARDGDAVRLRILFACAPADEPEVRRRIGTALSARWPVLSSGASPVRPEESAHAARLAGAVSR</sequence>
<evidence type="ECO:0000313" key="3">
    <source>
        <dbReference type="Proteomes" id="UP000652013"/>
    </source>
</evidence>
<gene>
    <name evidence="2" type="ORF">Sya03_28180</name>
</gene>